<dbReference type="InterPro" id="IPR015421">
    <property type="entry name" value="PyrdxlP-dep_Trfase_major"/>
</dbReference>
<organism evidence="1 2">
    <name type="scientific">Lasiosphaeris hirsuta</name>
    <dbReference type="NCBI Taxonomy" id="260670"/>
    <lineage>
        <taxon>Eukaryota</taxon>
        <taxon>Fungi</taxon>
        <taxon>Dikarya</taxon>
        <taxon>Ascomycota</taxon>
        <taxon>Pezizomycotina</taxon>
        <taxon>Sordariomycetes</taxon>
        <taxon>Sordariomycetidae</taxon>
        <taxon>Sordariales</taxon>
        <taxon>Lasiosphaeriaceae</taxon>
        <taxon>Lasiosphaeris</taxon>
    </lineage>
</organism>
<name>A0AA40E7X6_9PEZI</name>
<dbReference type="AlphaFoldDB" id="A0AA40E7X6"/>
<comment type="caution">
    <text evidence="1">The sequence shown here is derived from an EMBL/GenBank/DDBJ whole genome shotgun (WGS) entry which is preliminary data.</text>
</comment>
<evidence type="ECO:0000313" key="1">
    <source>
        <dbReference type="EMBL" id="KAK0731569.1"/>
    </source>
</evidence>
<accession>A0AA40E7X6</accession>
<gene>
    <name evidence="1" type="ORF">B0H67DRAFT_679176</name>
</gene>
<sequence length="254" mass="27359">MSSSPSFYSRPVKVIREEETYLGHSGTILYANSTITRFAHKMQSLLLGNPHSINAPATLSSSIISTVRADALRSLGADPAHFDLVFVSNGTYESYAVVEKAANERGIYIRSGGICCPGGVYSALQYEPWHLNRARSAGHHCGSNGLSVINGLPSGVAHIKAHQVICNYYLPFPTLLNTKTHMYTLSIGGSSLRSSPISGAQCPMRKESIHSTAHRTKYPTKVAKSYEPNHKASSSSLVTSSVGPPVLIISQRLS</sequence>
<dbReference type="Gene3D" id="3.40.640.10">
    <property type="entry name" value="Type I PLP-dependent aspartate aminotransferase-like (Major domain)"/>
    <property type="match status" value="1"/>
</dbReference>
<evidence type="ECO:0008006" key="3">
    <source>
        <dbReference type="Google" id="ProtNLM"/>
    </source>
</evidence>
<keyword evidence="2" id="KW-1185">Reference proteome</keyword>
<protein>
    <recommendedName>
        <fullName evidence="3">Aminotransferase class V domain-containing protein</fullName>
    </recommendedName>
</protein>
<proteinExistence type="predicted"/>
<dbReference type="EMBL" id="JAUKUA010000001">
    <property type="protein sequence ID" value="KAK0731569.1"/>
    <property type="molecule type" value="Genomic_DNA"/>
</dbReference>
<reference evidence="1" key="1">
    <citation type="submission" date="2023-06" db="EMBL/GenBank/DDBJ databases">
        <title>Genome-scale phylogeny and comparative genomics of the fungal order Sordariales.</title>
        <authorList>
            <consortium name="Lawrence Berkeley National Laboratory"/>
            <person name="Hensen N."/>
            <person name="Bonometti L."/>
            <person name="Westerberg I."/>
            <person name="Brannstrom I.O."/>
            <person name="Guillou S."/>
            <person name="Cros-Aarteil S."/>
            <person name="Calhoun S."/>
            <person name="Haridas S."/>
            <person name="Kuo A."/>
            <person name="Mondo S."/>
            <person name="Pangilinan J."/>
            <person name="Riley R."/>
            <person name="Labutti K."/>
            <person name="Andreopoulos B."/>
            <person name="Lipzen A."/>
            <person name="Chen C."/>
            <person name="Yanf M."/>
            <person name="Daum C."/>
            <person name="Ng V."/>
            <person name="Clum A."/>
            <person name="Steindorff A."/>
            <person name="Ohm R."/>
            <person name="Martin F."/>
            <person name="Silar P."/>
            <person name="Natvig D."/>
            <person name="Lalanne C."/>
            <person name="Gautier V."/>
            <person name="Ament-Velasquez S.L."/>
            <person name="Kruys A."/>
            <person name="Hutchinson M.I."/>
            <person name="Powell A.J."/>
            <person name="Barry K."/>
            <person name="Miller A.N."/>
            <person name="Grigoriev I.V."/>
            <person name="Debuchy R."/>
            <person name="Gladieux P."/>
            <person name="Thoren M.H."/>
            <person name="Johannesson H."/>
        </authorList>
    </citation>
    <scope>NUCLEOTIDE SEQUENCE</scope>
    <source>
        <strain evidence="1">SMH4607-1</strain>
    </source>
</reference>
<evidence type="ECO:0000313" key="2">
    <source>
        <dbReference type="Proteomes" id="UP001172102"/>
    </source>
</evidence>
<dbReference type="Proteomes" id="UP001172102">
    <property type="component" value="Unassembled WGS sequence"/>
</dbReference>